<keyword evidence="4 5" id="KW-0539">Nucleus</keyword>
<dbReference type="InterPro" id="IPR017970">
    <property type="entry name" value="Homeobox_CS"/>
</dbReference>
<dbReference type="InterPro" id="IPR020479">
    <property type="entry name" value="HD_metazoa"/>
</dbReference>
<dbReference type="InterPro" id="IPR009057">
    <property type="entry name" value="Homeodomain-like_sf"/>
</dbReference>
<evidence type="ECO:0000256" key="4">
    <source>
        <dbReference type="ARBA" id="ARBA00023242"/>
    </source>
</evidence>
<feature type="domain" description="Homeobox" evidence="8">
    <location>
        <begin position="11"/>
        <end position="71"/>
    </location>
</feature>
<dbReference type="CDD" id="cd00086">
    <property type="entry name" value="homeodomain"/>
    <property type="match status" value="1"/>
</dbReference>
<dbReference type="InterPro" id="IPR000047">
    <property type="entry name" value="HTH_motif"/>
</dbReference>
<dbReference type="PANTHER" id="PTHR24333">
    <property type="entry name" value="HOMEO BOX HB9 LIKE A-RELATED"/>
    <property type="match status" value="1"/>
</dbReference>
<keyword evidence="2 5" id="KW-0238">DNA-binding</keyword>
<feature type="region of interest" description="Disordered" evidence="7">
    <location>
        <begin position="64"/>
        <end position="83"/>
    </location>
</feature>
<feature type="region of interest" description="Disordered" evidence="7">
    <location>
        <begin position="1"/>
        <end position="22"/>
    </location>
</feature>
<sequence>MFPSSTQRKSSNPRKQRTIYAGGQTRELEASFQQQRYMVGSEREALASKLGLSEAQVRVWFQNRRSKHRKESRTSLDLPSTTTLSSPIISTLSTTTPQLIIPSSSEISPSPLFSPSIPSFEALSDISHTNIQMKKN</sequence>
<evidence type="ECO:0000256" key="6">
    <source>
        <dbReference type="RuleBase" id="RU000682"/>
    </source>
</evidence>
<feature type="compositionally biased region" description="Polar residues" evidence="7">
    <location>
        <begin position="1"/>
        <end position="10"/>
    </location>
</feature>
<proteinExistence type="predicted"/>
<dbReference type="Proteomes" id="UP001328107">
    <property type="component" value="Unassembled WGS sequence"/>
</dbReference>
<dbReference type="EMBL" id="BTRK01000003">
    <property type="protein sequence ID" value="GMR42070.1"/>
    <property type="molecule type" value="Genomic_DNA"/>
</dbReference>
<evidence type="ECO:0000259" key="8">
    <source>
        <dbReference type="PROSITE" id="PS50071"/>
    </source>
</evidence>
<dbReference type="AlphaFoldDB" id="A0AAN4ZQU9"/>
<dbReference type="InterPro" id="IPR050848">
    <property type="entry name" value="Homeobox_TF"/>
</dbReference>
<gene>
    <name evidence="9" type="ORF">PMAYCL1PPCAC_12265</name>
</gene>
<name>A0AAN4ZQU9_9BILA</name>
<protein>
    <recommendedName>
        <fullName evidence="8">Homeobox domain-containing protein</fullName>
    </recommendedName>
</protein>
<dbReference type="Pfam" id="PF00046">
    <property type="entry name" value="Homeodomain"/>
    <property type="match status" value="1"/>
</dbReference>
<evidence type="ECO:0000313" key="9">
    <source>
        <dbReference type="EMBL" id="GMR42070.1"/>
    </source>
</evidence>
<evidence type="ECO:0000256" key="2">
    <source>
        <dbReference type="ARBA" id="ARBA00023125"/>
    </source>
</evidence>
<dbReference type="PROSITE" id="PS50071">
    <property type="entry name" value="HOMEOBOX_2"/>
    <property type="match status" value="1"/>
</dbReference>
<evidence type="ECO:0000313" key="10">
    <source>
        <dbReference type="Proteomes" id="UP001328107"/>
    </source>
</evidence>
<feature type="DNA-binding region" description="Homeobox" evidence="5">
    <location>
        <begin position="13"/>
        <end position="72"/>
    </location>
</feature>
<organism evidence="9 10">
    <name type="scientific">Pristionchus mayeri</name>
    <dbReference type="NCBI Taxonomy" id="1317129"/>
    <lineage>
        <taxon>Eukaryota</taxon>
        <taxon>Metazoa</taxon>
        <taxon>Ecdysozoa</taxon>
        <taxon>Nematoda</taxon>
        <taxon>Chromadorea</taxon>
        <taxon>Rhabditida</taxon>
        <taxon>Rhabditina</taxon>
        <taxon>Diplogasteromorpha</taxon>
        <taxon>Diplogasteroidea</taxon>
        <taxon>Neodiplogasteridae</taxon>
        <taxon>Pristionchus</taxon>
    </lineage>
</organism>
<keyword evidence="3 5" id="KW-0371">Homeobox</keyword>
<comment type="caution">
    <text evidence="9">The sequence shown here is derived from an EMBL/GenBank/DDBJ whole genome shotgun (WGS) entry which is preliminary data.</text>
</comment>
<dbReference type="PROSITE" id="PS00027">
    <property type="entry name" value="HOMEOBOX_1"/>
    <property type="match status" value="1"/>
</dbReference>
<dbReference type="PANTHER" id="PTHR24333:SF5">
    <property type="entry name" value="VENT HOMEOBOX"/>
    <property type="match status" value="1"/>
</dbReference>
<dbReference type="GO" id="GO:0000981">
    <property type="term" value="F:DNA-binding transcription factor activity, RNA polymerase II-specific"/>
    <property type="evidence" value="ECO:0007669"/>
    <property type="project" value="InterPro"/>
</dbReference>
<evidence type="ECO:0000256" key="3">
    <source>
        <dbReference type="ARBA" id="ARBA00023155"/>
    </source>
</evidence>
<comment type="subcellular location">
    <subcellularLocation>
        <location evidence="1 5 6">Nucleus</location>
    </subcellularLocation>
</comment>
<evidence type="ECO:0000256" key="5">
    <source>
        <dbReference type="PROSITE-ProRule" id="PRU00108"/>
    </source>
</evidence>
<reference evidence="10" key="1">
    <citation type="submission" date="2022-10" db="EMBL/GenBank/DDBJ databases">
        <title>Genome assembly of Pristionchus species.</title>
        <authorList>
            <person name="Yoshida K."/>
            <person name="Sommer R.J."/>
        </authorList>
    </citation>
    <scope>NUCLEOTIDE SEQUENCE [LARGE SCALE GENOMIC DNA]</scope>
    <source>
        <strain evidence="10">RS5460</strain>
    </source>
</reference>
<dbReference type="GO" id="GO:0003677">
    <property type="term" value="F:DNA binding"/>
    <property type="evidence" value="ECO:0007669"/>
    <property type="project" value="UniProtKB-UniRule"/>
</dbReference>
<dbReference type="InterPro" id="IPR001356">
    <property type="entry name" value="HD"/>
</dbReference>
<dbReference type="PRINTS" id="PR00031">
    <property type="entry name" value="HTHREPRESSR"/>
</dbReference>
<dbReference type="PRINTS" id="PR00024">
    <property type="entry name" value="HOMEOBOX"/>
</dbReference>
<dbReference type="GO" id="GO:0005634">
    <property type="term" value="C:nucleus"/>
    <property type="evidence" value="ECO:0007669"/>
    <property type="project" value="UniProtKB-SubCell"/>
</dbReference>
<dbReference type="SMART" id="SM00389">
    <property type="entry name" value="HOX"/>
    <property type="match status" value="1"/>
</dbReference>
<keyword evidence="10" id="KW-1185">Reference proteome</keyword>
<evidence type="ECO:0000256" key="1">
    <source>
        <dbReference type="ARBA" id="ARBA00004123"/>
    </source>
</evidence>
<dbReference type="Gene3D" id="1.10.10.60">
    <property type="entry name" value="Homeodomain-like"/>
    <property type="match status" value="1"/>
</dbReference>
<accession>A0AAN4ZQU9</accession>
<evidence type="ECO:0000256" key="7">
    <source>
        <dbReference type="SAM" id="MobiDB-lite"/>
    </source>
</evidence>
<dbReference type="SUPFAM" id="SSF46689">
    <property type="entry name" value="Homeodomain-like"/>
    <property type="match status" value="1"/>
</dbReference>